<feature type="region of interest" description="Disordered" evidence="1">
    <location>
        <begin position="1"/>
        <end position="34"/>
    </location>
</feature>
<comment type="caution">
    <text evidence="2">The sequence shown here is derived from an EMBL/GenBank/DDBJ whole genome shotgun (WGS) entry which is preliminary data.</text>
</comment>
<protein>
    <submittedName>
        <fullName evidence="2">Uncharacterized protein</fullName>
    </submittedName>
</protein>
<dbReference type="AlphaFoldDB" id="A0A9N7U5M4"/>
<proteinExistence type="predicted"/>
<sequence>MSSHCRLQEEGPAGTEESISPHTENDHDPSQCIMGGGGDAHLSVSCDVKSFCQSFCLSLLRLSHRRVVGSYRTPPVQDSAQLGSLTGAEAVWGIEPRPPTLQIDL</sequence>
<dbReference type="EMBL" id="CADEAL010000707">
    <property type="protein sequence ID" value="CAB1424124.1"/>
    <property type="molecule type" value="Genomic_DNA"/>
</dbReference>
<reference evidence="2" key="1">
    <citation type="submission" date="2020-03" db="EMBL/GenBank/DDBJ databases">
        <authorList>
            <person name="Weist P."/>
        </authorList>
    </citation>
    <scope>NUCLEOTIDE SEQUENCE</scope>
</reference>
<evidence type="ECO:0000256" key="1">
    <source>
        <dbReference type="SAM" id="MobiDB-lite"/>
    </source>
</evidence>
<evidence type="ECO:0000313" key="3">
    <source>
        <dbReference type="Proteomes" id="UP001153269"/>
    </source>
</evidence>
<gene>
    <name evidence="2" type="ORF">PLEPLA_LOCUS12045</name>
</gene>
<accession>A0A9N7U5M4</accession>
<organism evidence="2 3">
    <name type="scientific">Pleuronectes platessa</name>
    <name type="common">European plaice</name>
    <dbReference type="NCBI Taxonomy" id="8262"/>
    <lineage>
        <taxon>Eukaryota</taxon>
        <taxon>Metazoa</taxon>
        <taxon>Chordata</taxon>
        <taxon>Craniata</taxon>
        <taxon>Vertebrata</taxon>
        <taxon>Euteleostomi</taxon>
        <taxon>Actinopterygii</taxon>
        <taxon>Neopterygii</taxon>
        <taxon>Teleostei</taxon>
        <taxon>Neoteleostei</taxon>
        <taxon>Acanthomorphata</taxon>
        <taxon>Carangaria</taxon>
        <taxon>Pleuronectiformes</taxon>
        <taxon>Pleuronectoidei</taxon>
        <taxon>Pleuronectidae</taxon>
        <taxon>Pleuronectes</taxon>
    </lineage>
</organism>
<name>A0A9N7U5M4_PLEPL</name>
<evidence type="ECO:0000313" key="2">
    <source>
        <dbReference type="EMBL" id="CAB1424124.1"/>
    </source>
</evidence>
<dbReference type="Proteomes" id="UP001153269">
    <property type="component" value="Unassembled WGS sequence"/>
</dbReference>
<keyword evidence="3" id="KW-1185">Reference proteome</keyword>